<feature type="compositionally biased region" description="Polar residues" evidence="1">
    <location>
        <begin position="11"/>
        <end position="20"/>
    </location>
</feature>
<evidence type="ECO:0000313" key="2">
    <source>
        <dbReference type="EMBL" id="CAK0796550.1"/>
    </source>
</evidence>
<feature type="compositionally biased region" description="Basic and acidic residues" evidence="1">
    <location>
        <begin position="123"/>
        <end position="135"/>
    </location>
</feature>
<evidence type="ECO:0000313" key="3">
    <source>
        <dbReference type="Proteomes" id="UP001189429"/>
    </source>
</evidence>
<feature type="region of interest" description="Disordered" evidence="1">
    <location>
        <begin position="1"/>
        <end position="135"/>
    </location>
</feature>
<feature type="compositionally biased region" description="Low complexity" evidence="1">
    <location>
        <begin position="91"/>
        <end position="111"/>
    </location>
</feature>
<gene>
    <name evidence="2" type="ORF">PCOR1329_LOCUS5907</name>
</gene>
<reference evidence="2" key="1">
    <citation type="submission" date="2023-10" db="EMBL/GenBank/DDBJ databases">
        <authorList>
            <person name="Chen Y."/>
            <person name="Shah S."/>
            <person name="Dougan E. K."/>
            <person name="Thang M."/>
            <person name="Chan C."/>
        </authorList>
    </citation>
    <scope>NUCLEOTIDE SEQUENCE [LARGE SCALE GENOMIC DNA]</scope>
</reference>
<comment type="caution">
    <text evidence="2">The sequence shown here is derived from an EMBL/GenBank/DDBJ whole genome shotgun (WGS) entry which is preliminary data.</text>
</comment>
<feature type="compositionally biased region" description="Low complexity" evidence="1">
    <location>
        <begin position="49"/>
        <end position="63"/>
    </location>
</feature>
<evidence type="ECO:0000256" key="1">
    <source>
        <dbReference type="SAM" id="MobiDB-lite"/>
    </source>
</evidence>
<protein>
    <submittedName>
        <fullName evidence="2">Uncharacterized protein</fullName>
    </submittedName>
</protein>
<proteinExistence type="predicted"/>
<dbReference type="EMBL" id="CAUYUJ010001568">
    <property type="protein sequence ID" value="CAK0796550.1"/>
    <property type="molecule type" value="Genomic_DNA"/>
</dbReference>
<feature type="compositionally biased region" description="Low complexity" evidence="1">
    <location>
        <begin position="29"/>
        <end position="41"/>
    </location>
</feature>
<organism evidence="2 3">
    <name type="scientific">Prorocentrum cordatum</name>
    <dbReference type="NCBI Taxonomy" id="2364126"/>
    <lineage>
        <taxon>Eukaryota</taxon>
        <taxon>Sar</taxon>
        <taxon>Alveolata</taxon>
        <taxon>Dinophyceae</taxon>
        <taxon>Prorocentrales</taxon>
        <taxon>Prorocentraceae</taxon>
        <taxon>Prorocentrum</taxon>
    </lineage>
</organism>
<dbReference type="Proteomes" id="UP001189429">
    <property type="component" value="Unassembled WGS sequence"/>
</dbReference>
<sequence length="146" mass="15028">MLLDEEDRETNIGSGASSEAPSGDSCHDPPAGARPRGGPALPRAPPSSPTVVRQTPRPPRSSSWAPGDQKPESPKHTASAPTSPPTPRPRSWPTTAARGAEGRGAASCSAGPRGTKGAFALDSGRELSPARDARRRDAAACHLLLL</sequence>
<name>A0ABN9Q0D9_9DINO</name>
<accession>A0ABN9Q0D9</accession>
<feature type="non-terminal residue" evidence="2">
    <location>
        <position position="146"/>
    </location>
</feature>
<keyword evidence="3" id="KW-1185">Reference proteome</keyword>